<dbReference type="GO" id="GO:0003735">
    <property type="term" value="F:structural constituent of ribosome"/>
    <property type="evidence" value="ECO:0007669"/>
    <property type="project" value="InterPro"/>
</dbReference>
<dbReference type="GO" id="GO:0006412">
    <property type="term" value="P:translation"/>
    <property type="evidence" value="ECO:0007669"/>
    <property type="project" value="InterPro"/>
</dbReference>
<dbReference type="InterPro" id="IPR005813">
    <property type="entry name" value="Ribosomal_bL20"/>
</dbReference>
<reference evidence="6" key="1">
    <citation type="submission" date="2021-02" db="EMBL/GenBank/DDBJ databases">
        <authorList>
            <person name="Nowell W R."/>
        </authorList>
    </citation>
    <scope>NUCLEOTIDE SEQUENCE</scope>
</reference>
<evidence type="ECO:0000256" key="4">
    <source>
        <dbReference type="ARBA" id="ARBA00072767"/>
    </source>
</evidence>
<evidence type="ECO:0000313" key="6">
    <source>
        <dbReference type="EMBL" id="CAF0823290.1"/>
    </source>
</evidence>
<evidence type="ECO:0000256" key="5">
    <source>
        <dbReference type="ARBA" id="ARBA00076245"/>
    </source>
</evidence>
<dbReference type="Proteomes" id="UP000681722">
    <property type="component" value="Unassembled WGS sequence"/>
</dbReference>
<dbReference type="Pfam" id="PF00453">
    <property type="entry name" value="Ribosomal_L20"/>
    <property type="match status" value="1"/>
</dbReference>
<organism evidence="6 8">
    <name type="scientific">Didymodactylos carnosus</name>
    <dbReference type="NCBI Taxonomy" id="1234261"/>
    <lineage>
        <taxon>Eukaryota</taxon>
        <taxon>Metazoa</taxon>
        <taxon>Spiralia</taxon>
        <taxon>Gnathifera</taxon>
        <taxon>Rotifera</taxon>
        <taxon>Eurotatoria</taxon>
        <taxon>Bdelloidea</taxon>
        <taxon>Philodinida</taxon>
        <taxon>Philodinidae</taxon>
        <taxon>Didymodactylos</taxon>
    </lineage>
</organism>
<evidence type="ECO:0000256" key="2">
    <source>
        <dbReference type="ARBA" id="ARBA00022980"/>
    </source>
</evidence>
<dbReference type="OrthoDB" id="10251781at2759"/>
<dbReference type="PRINTS" id="PR00062">
    <property type="entry name" value="RIBOSOMALL20"/>
</dbReference>
<gene>
    <name evidence="6" type="ORF">GPM918_LOCUS4661</name>
    <name evidence="7" type="ORF">SRO942_LOCUS4662</name>
</gene>
<dbReference type="FunFam" id="1.10.1900.20:FF:000001">
    <property type="entry name" value="50S ribosomal protein L20"/>
    <property type="match status" value="1"/>
</dbReference>
<evidence type="ECO:0000313" key="8">
    <source>
        <dbReference type="Proteomes" id="UP000663829"/>
    </source>
</evidence>
<comment type="caution">
    <text evidence="6">The sequence shown here is derived from an EMBL/GenBank/DDBJ whole genome shotgun (WGS) entry which is preliminary data.</text>
</comment>
<dbReference type="AlphaFoldDB" id="A0A813UIR3"/>
<dbReference type="EMBL" id="CAJOBC010000637">
    <property type="protein sequence ID" value="CAF3609879.1"/>
    <property type="molecule type" value="Genomic_DNA"/>
</dbReference>
<keyword evidence="3" id="KW-0687">Ribonucleoprotein</keyword>
<dbReference type="GO" id="GO:0019843">
    <property type="term" value="F:rRNA binding"/>
    <property type="evidence" value="ECO:0007669"/>
    <property type="project" value="InterPro"/>
</dbReference>
<comment type="similarity">
    <text evidence="1">Belongs to the bacterial ribosomal protein bL20 family.</text>
</comment>
<name>A0A813UIR3_9BILA</name>
<sequence length="176" mass="21158">MVFLSRFFHKLPTPVWQLKETIPGNRTDRRWWRMETFRFTFNADGRRRHCFSIAIRYMKNRWRLASRNRQIKKIFYRELWETRINAGAMEHGLRYPTLHASLLRQNILLNKPMLSDLAIYEPRTFECLTLIAKQHISNTGLKIARGLNPEDQDRPIVTSDDHVLTPTLFRDVTKRF</sequence>
<protein>
    <recommendedName>
        <fullName evidence="4">Large ribosomal subunit protein bL20m</fullName>
    </recommendedName>
    <alternativeName>
        <fullName evidence="5">39S ribosomal protein L20, mitochondrial</fullName>
    </alternativeName>
</protein>
<accession>A0A813UIR3</accession>
<evidence type="ECO:0000313" key="7">
    <source>
        <dbReference type="EMBL" id="CAF3609879.1"/>
    </source>
</evidence>
<dbReference type="PANTHER" id="PTHR10986">
    <property type="entry name" value="39S RIBOSOMAL PROTEIN L20"/>
    <property type="match status" value="1"/>
</dbReference>
<proteinExistence type="inferred from homology"/>
<evidence type="ECO:0000256" key="3">
    <source>
        <dbReference type="ARBA" id="ARBA00023274"/>
    </source>
</evidence>
<dbReference type="GO" id="GO:0005840">
    <property type="term" value="C:ribosome"/>
    <property type="evidence" value="ECO:0007669"/>
    <property type="project" value="UniProtKB-KW"/>
</dbReference>
<dbReference type="SUPFAM" id="SSF74731">
    <property type="entry name" value="Ribosomal protein L20"/>
    <property type="match status" value="1"/>
</dbReference>
<dbReference type="EMBL" id="CAJNOQ010000637">
    <property type="protein sequence ID" value="CAF0823290.1"/>
    <property type="molecule type" value="Genomic_DNA"/>
</dbReference>
<dbReference type="GO" id="GO:1990904">
    <property type="term" value="C:ribonucleoprotein complex"/>
    <property type="evidence" value="ECO:0007669"/>
    <property type="project" value="UniProtKB-KW"/>
</dbReference>
<dbReference type="Gene3D" id="1.10.1900.20">
    <property type="entry name" value="Ribosomal protein L20"/>
    <property type="match status" value="1"/>
</dbReference>
<keyword evidence="2" id="KW-0689">Ribosomal protein</keyword>
<evidence type="ECO:0000256" key="1">
    <source>
        <dbReference type="ARBA" id="ARBA00007698"/>
    </source>
</evidence>
<dbReference type="InterPro" id="IPR035566">
    <property type="entry name" value="Ribosomal_protein_bL20_C"/>
</dbReference>
<keyword evidence="8" id="KW-1185">Reference proteome</keyword>
<dbReference type="Proteomes" id="UP000663829">
    <property type="component" value="Unassembled WGS sequence"/>
</dbReference>